<proteinExistence type="predicted"/>
<feature type="compositionally biased region" description="Polar residues" evidence="1">
    <location>
        <begin position="152"/>
        <end position="164"/>
    </location>
</feature>
<organism evidence="3 4">
    <name type="scientific">Phialocephala subalpina</name>
    <dbReference type="NCBI Taxonomy" id="576137"/>
    <lineage>
        <taxon>Eukaryota</taxon>
        <taxon>Fungi</taxon>
        <taxon>Dikarya</taxon>
        <taxon>Ascomycota</taxon>
        <taxon>Pezizomycotina</taxon>
        <taxon>Leotiomycetes</taxon>
        <taxon>Helotiales</taxon>
        <taxon>Mollisiaceae</taxon>
        <taxon>Phialocephala</taxon>
        <taxon>Phialocephala fortinii species complex</taxon>
    </lineage>
</organism>
<dbReference type="CDD" id="cd07389">
    <property type="entry name" value="MPP_PhoD"/>
    <property type="match status" value="1"/>
</dbReference>
<feature type="compositionally biased region" description="Basic and acidic residues" evidence="1">
    <location>
        <begin position="316"/>
        <end position="340"/>
    </location>
</feature>
<feature type="region of interest" description="Disordered" evidence="1">
    <location>
        <begin position="388"/>
        <end position="483"/>
    </location>
</feature>
<dbReference type="PANTHER" id="PTHR46689:SF1">
    <property type="entry name" value="PHOD-LIKE PHOSPHATASE DOMAIN-CONTAINING PROTEIN"/>
    <property type="match status" value="1"/>
</dbReference>
<dbReference type="EMBL" id="FJOG01000006">
    <property type="protein sequence ID" value="CZR55455.1"/>
    <property type="molecule type" value="Genomic_DNA"/>
</dbReference>
<feature type="domain" description="PhoD-like phosphatase" evidence="2">
    <location>
        <begin position="959"/>
        <end position="1213"/>
    </location>
</feature>
<feature type="compositionally biased region" description="Basic and acidic residues" evidence="1">
    <location>
        <begin position="351"/>
        <end position="362"/>
    </location>
</feature>
<dbReference type="InterPro" id="IPR029052">
    <property type="entry name" value="Metallo-depent_PP-like"/>
</dbReference>
<name>A0A1L7WRU3_9HELO</name>
<dbReference type="GO" id="GO:0016020">
    <property type="term" value="C:membrane"/>
    <property type="evidence" value="ECO:0007669"/>
    <property type="project" value="TreeGrafter"/>
</dbReference>
<feature type="domain" description="PhoD-like phosphatase" evidence="2">
    <location>
        <begin position="1220"/>
        <end position="1384"/>
    </location>
</feature>
<sequence length="1694" mass="189472">MTTPYWGQLPPPKVVRGNSLRREEGQNMRGNNDLVIDTNMAGDHYSTQSAAQAPSRQNRYSAQTDKTVSTNSPFVSPIASEFRGEGLAPRPPSFQAGASAPAYNREAIERRRRRESRNREKEAPYEDPELLPAAPDAPRAPPPTSYKDPYSNGASSSYQAPTRSRSTRRSEGPVSPGTKAPPEDYYRKDSRDESADVDVSRSRRVEPTNGKGRVRSVDHTATQSQSRKGSLAEAEAQRRKEWAPDRSPLQRLELTLDSITKEEKRARVQEAEQLAREAKAGGSGEKPNQNSVRFRNRPVAKAHESSSEPPQNLPDTRLDRNLSTKEKDRSPRPGMDDKPRAVTIVPTDNIDSPKSREVRDTETATTPKRGASFRERSKIPVAVAVAGGAAAELSRSGSNKLRKDPPGDPWLHRRVDAEKQYPEVVVPRKTSVSRTKQVPADAASPSRETAFRSHPQAVDKELPTLPRDSQRYPAELDDETDAKPVRRGTLSKIEQLTGHKAPMPPIATSKPEKGRDIRTERVKVNGVQFNVSPTITDPPAATASRRPVEPHHEPHHHLPNILHHKHDASGSGAYVQPRRLDEWKKGGVALLSGALLDLEVVEQTEAEKDKAWWEAGNTGRRRSSTKQRKAEAYDGEYDDSSGMQPEISISTDCEGCISERQYRENAVNLRTRHLAGYDRRTRAKVASDESSQNGQIHSEIPAEPLLSPDSLSPPKEDPLPQSPIVPTIKPHLLTCPLRGIRVRPDIAPTRFKPPLFLKSGPMLRYCGLRREKVQSRSPRNPVLPDREIWRGSIMIVTQDAHSSYELAPTLRLFLQPIELLPPPPAQVDGEELAPEYIDPLAGLPKMGRDGRTLYIRPVDHLEEERDLSREESDEGLYEMNRSPVDGAADRNPATRKPQYDGEKAGKYKEVRGFRLHAEQGFTFWRFNLEIELREKQQRIAYRINRGPATGFWVPARGQAMNIMFHSCNGFSHDVDPNQFCGPDPMWRDVLNTHQTQPFHVMLGGGDQIYNDRVMEETTLFKAWMDIRNPHHKEKLPFTGELQRELEEFYLNRYCMWFSQGLFGLAVSQIPMINIFDDHDIIDGFGSYPDTYMRSPIFSGLGMVAFKYYMLFQHQSSIDEGEETEPTWILGTQPGPYIQELSRSVFTHLGRSVAFLGLDCRTERMNDEVVSQETYDKVFDRLDKEIIKGETKHLIVLLGVPVAYPRMVWLENILTSRVMEPVKALGRAGLLGKKLLNHMDGGVEILDDLDDHWTAKHHKKERNWFIQELQDIAAEKSVRVTILGGDVHLAAIGQFYSNPKLGIPKDRDYRYMPNVISSAIVNTPPPDTLADLLNKRNKVHHLDADTDEDMIPIFTHDVNGKPRNNKRLLNRRNWCSIRIYDPELTPPTTPQTDGSPSPPPRGGLLRRLSTSRGPSYRPDAAAQPESTGFWGLRRRGSDAAPPVSNAGFFARRGSTDAPPLSNPGFFGRRGSTSRRGSVDSQRPGVLTRTLSLTRKDFMPAGLFRRNSKRKPDNGGINGYEDDSASDMSFQDDAPRSGLRGGSGGPEDDDGYFPSMPASGGRSKDAPLAKAPTSVAGAGPSKGLERNAFKRTPTGLSQKLRKKGGNFEINLENGLDICLNVEISPKDPAGATMPYRLLVPALWYEDTDEVEHEREKPRPSGLKRFMSVSKGKGKERAAIQENDGATYSYSDDEEGI</sequence>
<evidence type="ECO:0000313" key="3">
    <source>
        <dbReference type="EMBL" id="CZR55455.1"/>
    </source>
</evidence>
<feature type="compositionally biased region" description="Low complexity" evidence="1">
    <location>
        <begin position="701"/>
        <end position="713"/>
    </location>
</feature>
<dbReference type="InterPro" id="IPR018946">
    <property type="entry name" value="PhoD-like_MPP"/>
</dbReference>
<feature type="compositionally biased region" description="Basic and acidic residues" evidence="1">
    <location>
        <begin position="401"/>
        <end position="421"/>
    </location>
</feature>
<dbReference type="Proteomes" id="UP000184330">
    <property type="component" value="Unassembled WGS sequence"/>
</dbReference>
<dbReference type="PANTHER" id="PTHR46689">
    <property type="entry name" value="MEMBRANE PROTEIN, PUTATIVE-RELATED"/>
    <property type="match status" value="1"/>
</dbReference>
<feature type="compositionally biased region" description="Basic and acidic residues" evidence="1">
    <location>
        <begin position="235"/>
        <end position="244"/>
    </location>
</feature>
<evidence type="ECO:0000256" key="1">
    <source>
        <dbReference type="SAM" id="MobiDB-lite"/>
    </source>
</evidence>
<feature type="region of interest" description="Disordered" evidence="1">
    <location>
        <begin position="680"/>
        <end position="725"/>
    </location>
</feature>
<feature type="region of interest" description="Disordered" evidence="1">
    <location>
        <begin position="1380"/>
        <end position="1597"/>
    </location>
</feature>
<feature type="compositionally biased region" description="Basic residues" evidence="1">
    <location>
        <begin position="553"/>
        <end position="566"/>
    </location>
</feature>
<dbReference type="Pfam" id="PF19050">
    <property type="entry name" value="PhoD_2"/>
    <property type="match status" value="2"/>
</dbReference>
<dbReference type="Gene3D" id="3.60.21.70">
    <property type="entry name" value="PhoD-like phosphatase"/>
    <property type="match status" value="1"/>
</dbReference>
<feature type="region of interest" description="Disordered" evidence="1">
    <location>
        <begin position="1"/>
        <end position="375"/>
    </location>
</feature>
<dbReference type="OrthoDB" id="9999821at2759"/>
<evidence type="ECO:0000313" key="4">
    <source>
        <dbReference type="Proteomes" id="UP000184330"/>
    </source>
</evidence>
<dbReference type="STRING" id="576137.A0A1L7WRU3"/>
<feature type="compositionally biased region" description="Basic and acidic residues" evidence="1">
    <location>
        <begin position="181"/>
        <end position="206"/>
    </location>
</feature>
<feature type="region of interest" description="Disordered" evidence="1">
    <location>
        <begin position="863"/>
        <end position="903"/>
    </location>
</feature>
<dbReference type="InterPro" id="IPR038607">
    <property type="entry name" value="PhoD-like_sf"/>
</dbReference>
<feature type="compositionally biased region" description="Polar residues" evidence="1">
    <location>
        <begin position="45"/>
        <end position="74"/>
    </location>
</feature>
<gene>
    <name evidence="3" type="ORF">PAC_05343</name>
</gene>
<dbReference type="SUPFAM" id="SSF56300">
    <property type="entry name" value="Metallo-dependent phosphatases"/>
    <property type="match status" value="1"/>
</dbReference>
<reference evidence="3 4" key="1">
    <citation type="submission" date="2016-03" db="EMBL/GenBank/DDBJ databases">
        <authorList>
            <person name="Ploux O."/>
        </authorList>
    </citation>
    <scope>NUCLEOTIDE SEQUENCE [LARGE SCALE GENOMIC DNA]</scope>
    <source>
        <strain evidence="3 4">UAMH 11012</strain>
    </source>
</reference>
<protein>
    <recommendedName>
        <fullName evidence="2">PhoD-like phosphatase domain-containing protein</fullName>
    </recommendedName>
</protein>
<feature type="region of interest" description="Disordered" evidence="1">
    <location>
        <begin position="530"/>
        <end position="571"/>
    </location>
</feature>
<feature type="compositionally biased region" description="Polar residues" evidence="1">
    <location>
        <begin position="219"/>
        <end position="228"/>
    </location>
</feature>
<evidence type="ECO:0000259" key="2">
    <source>
        <dbReference type="Pfam" id="PF19050"/>
    </source>
</evidence>
<feature type="region of interest" description="Disordered" evidence="1">
    <location>
        <begin position="616"/>
        <end position="646"/>
    </location>
</feature>
<feature type="compositionally biased region" description="Low complexity" evidence="1">
    <location>
        <begin position="1401"/>
        <end position="1414"/>
    </location>
</feature>
<keyword evidence="4" id="KW-1185">Reference proteome</keyword>
<feature type="compositionally biased region" description="Basic and acidic residues" evidence="1">
    <location>
        <begin position="259"/>
        <end position="279"/>
    </location>
</feature>
<feature type="region of interest" description="Disordered" evidence="1">
    <location>
        <begin position="1649"/>
        <end position="1694"/>
    </location>
</feature>
<feature type="compositionally biased region" description="Low complexity" evidence="1">
    <location>
        <begin position="1463"/>
        <end position="1474"/>
    </location>
</feature>
<accession>A0A1L7WRU3</accession>
<dbReference type="InterPro" id="IPR043904">
    <property type="entry name" value="PhoD_2-like"/>
</dbReference>